<dbReference type="CDD" id="cd09577">
    <property type="entry name" value="SAM_Ph1_2_3"/>
    <property type="match status" value="1"/>
</dbReference>
<dbReference type="SUPFAM" id="SSF47769">
    <property type="entry name" value="SAM/Pointed domain"/>
    <property type="match status" value="1"/>
</dbReference>
<evidence type="ECO:0000259" key="10">
    <source>
        <dbReference type="PROSITE" id="PS50105"/>
    </source>
</evidence>
<dbReference type="SMART" id="SM00454">
    <property type="entry name" value="SAM"/>
    <property type="match status" value="1"/>
</dbReference>
<feature type="compositionally biased region" description="Polar residues" evidence="9">
    <location>
        <begin position="1091"/>
        <end position="1118"/>
    </location>
</feature>
<feature type="coiled-coil region" evidence="8">
    <location>
        <begin position="594"/>
        <end position="674"/>
    </location>
</feature>
<keyword evidence="13" id="KW-1185">Reference proteome</keyword>
<evidence type="ECO:0000256" key="3">
    <source>
        <dbReference type="ARBA" id="ARBA00022771"/>
    </source>
</evidence>
<keyword evidence="4" id="KW-0862">Zinc</keyword>
<reference evidence="12" key="2">
    <citation type="submission" date="2020-05" db="UniProtKB">
        <authorList>
            <consortium name="EnsemblMetazoa"/>
        </authorList>
    </citation>
    <scope>IDENTIFICATION</scope>
    <source>
        <strain evidence="12">MINIMUS1</strain>
    </source>
</reference>
<evidence type="ECO:0000256" key="5">
    <source>
        <dbReference type="ARBA" id="ARBA00023125"/>
    </source>
</evidence>
<evidence type="ECO:0000256" key="4">
    <source>
        <dbReference type="ARBA" id="ARBA00022833"/>
    </source>
</evidence>
<dbReference type="PANTHER" id="PTHR12766">
    <property type="entry name" value="DEATH DOMAIN-ASSOCIATED PROTEIN 6 DAXX"/>
    <property type="match status" value="1"/>
</dbReference>
<evidence type="ECO:0000259" key="11">
    <source>
        <dbReference type="PROSITE" id="PS51024"/>
    </source>
</evidence>
<feature type="domain" description="SAM" evidence="10">
    <location>
        <begin position="1556"/>
        <end position="1620"/>
    </location>
</feature>
<evidence type="ECO:0008006" key="14">
    <source>
        <dbReference type="Google" id="ProtNLM"/>
    </source>
</evidence>
<organism evidence="12 13">
    <name type="scientific">Anopheles minimus</name>
    <dbReference type="NCBI Taxonomy" id="112268"/>
    <lineage>
        <taxon>Eukaryota</taxon>
        <taxon>Metazoa</taxon>
        <taxon>Ecdysozoa</taxon>
        <taxon>Arthropoda</taxon>
        <taxon>Hexapoda</taxon>
        <taxon>Insecta</taxon>
        <taxon>Pterygota</taxon>
        <taxon>Neoptera</taxon>
        <taxon>Endopterygota</taxon>
        <taxon>Diptera</taxon>
        <taxon>Nematocera</taxon>
        <taxon>Culicoidea</taxon>
        <taxon>Culicidae</taxon>
        <taxon>Anophelinae</taxon>
        <taxon>Anopheles</taxon>
    </lineage>
</organism>
<evidence type="ECO:0000313" key="13">
    <source>
        <dbReference type="Proteomes" id="UP000075920"/>
    </source>
</evidence>
<dbReference type="EnsemblMetazoa" id="AMIN004167-RA">
    <property type="protein sequence ID" value="AMIN004167-PA"/>
    <property type="gene ID" value="AMIN004167"/>
</dbReference>
<keyword evidence="6" id="KW-0539">Nucleus</keyword>
<dbReference type="PROSITE" id="PS51024">
    <property type="entry name" value="ZF_FCS"/>
    <property type="match status" value="1"/>
</dbReference>
<evidence type="ECO:0000256" key="9">
    <source>
        <dbReference type="SAM" id="MobiDB-lite"/>
    </source>
</evidence>
<dbReference type="GO" id="GO:0003712">
    <property type="term" value="F:transcription coregulator activity"/>
    <property type="evidence" value="ECO:0007669"/>
    <property type="project" value="TreeGrafter"/>
</dbReference>
<dbReference type="GO" id="GO:0003677">
    <property type="term" value="F:DNA binding"/>
    <property type="evidence" value="ECO:0007669"/>
    <property type="project" value="UniProtKB-KW"/>
</dbReference>
<dbReference type="GO" id="GO:0008270">
    <property type="term" value="F:zinc ion binding"/>
    <property type="evidence" value="ECO:0007669"/>
    <property type="project" value="UniProtKB-KW"/>
</dbReference>
<dbReference type="GO" id="GO:0006355">
    <property type="term" value="P:regulation of DNA-templated transcription"/>
    <property type="evidence" value="ECO:0007669"/>
    <property type="project" value="TreeGrafter"/>
</dbReference>
<keyword evidence="3 7" id="KW-0863">Zinc-finger</keyword>
<comment type="subcellular location">
    <subcellularLocation>
        <location evidence="1">Nucleus</location>
    </subcellularLocation>
</comment>
<dbReference type="InterPro" id="IPR038603">
    <property type="entry name" value="Znf_FCS_sf"/>
</dbReference>
<evidence type="ECO:0000256" key="6">
    <source>
        <dbReference type="ARBA" id="ARBA00023242"/>
    </source>
</evidence>
<dbReference type="InterPro" id="IPR013761">
    <property type="entry name" value="SAM/pointed_sf"/>
</dbReference>
<feature type="region of interest" description="Disordered" evidence="9">
    <location>
        <begin position="1381"/>
        <end position="1418"/>
    </location>
</feature>
<feature type="region of interest" description="Disordered" evidence="9">
    <location>
        <begin position="1319"/>
        <end position="1357"/>
    </location>
</feature>
<dbReference type="GO" id="GO:0005634">
    <property type="term" value="C:nucleus"/>
    <property type="evidence" value="ECO:0007669"/>
    <property type="project" value="UniProtKB-SubCell"/>
</dbReference>
<dbReference type="Pfam" id="PF00536">
    <property type="entry name" value="SAM_1"/>
    <property type="match status" value="1"/>
</dbReference>
<feature type="compositionally biased region" description="Low complexity" evidence="9">
    <location>
        <begin position="502"/>
        <end position="513"/>
    </location>
</feature>
<feature type="region of interest" description="Disordered" evidence="9">
    <location>
        <begin position="1191"/>
        <end position="1224"/>
    </location>
</feature>
<dbReference type="Gene3D" id="1.10.150.50">
    <property type="entry name" value="Transcription Factor, Ets-1"/>
    <property type="match status" value="1"/>
</dbReference>
<dbReference type="PANTHER" id="PTHR12766:SF10">
    <property type="entry name" value="DAXX-LIKE PROTEIN"/>
    <property type="match status" value="1"/>
</dbReference>
<feature type="compositionally biased region" description="Polar residues" evidence="9">
    <location>
        <begin position="1127"/>
        <end position="1138"/>
    </location>
</feature>
<evidence type="ECO:0000256" key="7">
    <source>
        <dbReference type="PROSITE-ProRule" id="PRU00367"/>
    </source>
</evidence>
<dbReference type="InterPro" id="IPR012313">
    <property type="entry name" value="Znf_FCS"/>
</dbReference>
<protein>
    <recommendedName>
        <fullName evidence="14">SAM domain-containing protein</fullName>
    </recommendedName>
</protein>
<evidence type="ECO:0000256" key="8">
    <source>
        <dbReference type="SAM" id="Coils"/>
    </source>
</evidence>
<feature type="compositionally biased region" description="Low complexity" evidence="9">
    <location>
        <begin position="43"/>
        <end position="71"/>
    </location>
</feature>
<feature type="compositionally biased region" description="Low complexity" evidence="9">
    <location>
        <begin position="1139"/>
        <end position="1151"/>
    </location>
</feature>
<feature type="region of interest" description="Disordered" evidence="9">
    <location>
        <begin position="464"/>
        <end position="560"/>
    </location>
</feature>
<feature type="compositionally biased region" description="Polar residues" evidence="9">
    <location>
        <begin position="482"/>
        <end position="501"/>
    </location>
</feature>
<dbReference type="Proteomes" id="UP000075920">
    <property type="component" value="Unassembled WGS sequence"/>
</dbReference>
<feature type="coiled-coil region" evidence="8">
    <location>
        <begin position="729"/>
        <end position="775"/>
    </location>
</feature>
<feature type="region of interest" description="Disordered" evidence="9">
    <location>
        <begin position="1266"/>
        <end position="1293"/>
    </location>
</feature>
<feature type="compositionally biased region" description="Low complexity" evidence="9">
    <location>
        <begin position="548"/>
        <end position="560"/>
    </location>
</feature>
<proteinExistence type="predicted"/>
<dbReference type="PROSITE" id="PS50105">
    <property type="entry name" value="SAM_DOMAIN"/>
    <property type="match status" value="1"/>
</dbReference>
<keyword evidence="8" id="KW-0175">Coiled coil</keyword>
<feature type="compositionally biased region" description="Polar residues" evidence="9">
    <location>
        <begin position="1340"/>
        <end position="1355"/>
    </location>
</feature>
<dbReference type="STRING" id="112268.A0A182W1F8"/>
<evidence type="ECO:0000256" key="1">
    <source>
        <dbReference type="ARBA" id="ARBA00004123"/>
    </source>
</evidence>
<dbReference type="VEuPathDB" id="VectorBase:AMIN004167"/>
<accession>A0A182W1F8</accession>
<evidence type="ECO:0000313" key="12">
    <source>
        <dbReference type="EnsemblMetazoa" id="AMIN004167-PA"/>
    </source>
</evidence>
<dbReference type="InterPro" id="IPR001660">
    <property type="entry name" value="SAM"/>
</dbReference>
<reference evidence="13" key="1">
    <citation type="submission" date="2013-03" db="EMBL/GenBank/DDBJ databases">
        <title>The Genome Sequence of Anopheles minimus MINIMUS1.</title>
        <authorList>
            <consortium name="The Broad Institute Genomics Platform"/>
            <person name="Neafsey D.E."/>
            <person name="Walton C."/>
            <person name="Walker B."/>
            <person name="Young S.K."/>
            <person name="Zeng Q."/>
            <person name="Gargeya S."/>
            <person name="Fitzgerald M."/>
            <person name="Haas B."/>
            <person name="Abouelleil A."/>
            <person name="Allen A.W."/>
            <person name="Alvarado L."/>
            <person name="Arachchi H.M."/>
            <person name="Berlin A.M."/>
            <person name="Chapman S.B."/>
            <person name="Gainer-Dewar J."/>
            <person name="Goldberg J."/>
            <person name="Griggs A."/>
            <person name="Gujja S."/>
            <person name="Hansen M."/>
            <person name="Howarth C."/>
            <person name="Imamovic A."/>
            <person name="Ireland A."/>
            <person name="Larimer J."/>
            <person name="McCowan C."/>
            <person name="Murphy C."/>
            <person name="Pearson M."/>
            <person name="Poon T.W."/>
            <person name="Priest M."/>
            <person name="Roberts A."/>
            <person name="Saif S."/>
            <person name="Shea T."/>
            <person name="Sisk P."/>
            <person name="Sykes S."/>
            <person name="Wortman J."/>
            <person name="Nusbaum C."/>
            <person name="Birren B."/>
        </authorList>
    </citation>
    <scope>NUCLEOTIDE SEQUENCE [LARGE SCALE GENOMIC DNA]</scope>
    <source>
        <strain evidence="13">MINIMUS1</strain>
    </source>
</reference>
<feature type="compositionally biased region" description="Basic and acidic residues" evidence="9">
    <location>
        <begin position="1323"/>
        <end position="1339"/>
    </location>
</feature>
<keyword evidence="2" id="KW-0479">Metal-binding</keyword>
<feature type="region of interest" description="Disordered" evidence="9">
    <location>
        <begin position="25"/>
        <end position="110"/>
    </location>
</feature>
<feature type="domain" description="FCS-type" evidence="11">
    <location>
        <begin position="1349"/>
        <end position="1382"/>
    </location>
</feature>
<keyword evidence="5" id="KW-0238">DNA-binding</keyword>
<dbReference type="Gene3D" id="3.30.60.160">
    <property type="match status" value="1"/>
</dbReference>
<name>A0A182W1F8_9DIPT</name>
<feature type="compositionally biased region" description="Low complexity" evidence="9">
    <location>
        <begin position="88"/>
        <end position="110"/>
    </location>
</feature>
<evidence type="ECO:0000256" key="2">
    <source>
        <dbReference type="ARBA" id="ARBA00022723"/>
    </source>
</evidence>
<sequence>MQLSQEQLFQYQQIQAYGGTIQVKQEYTPTPTGQPGSGGVDHQQQQQQQIQQQQQQQAQQQQQQAQQQQMQVLAEASGVAPSQSPHHAQTLQQQAAQQQQQQQQQSAAAAAAALNTMSPLQAMTTGQQLSSTDWPHGRMVVQQPISNAQYLQQLYGTQPIVFPPLGGQQQFQLITASKPFQGTPQMLTTTTGKQVIGTTGAGNFNGPFTFFSPVSVVNSQPQAQAQNLLPALSATAAQSAVAAATGATGNKAATTHQQDMQKAIQNAVAAASVAGATSGQKVQLQKLGTATGLTGAAGTAQQQNLAALTQQQAAAAAGQQCVQVSQAPMQTAQLLSPLQQQGPQQMQFSTQWPLPGQIWSTPNGLVASNPIIIRGTNPDGTPNVFFPSAQQALQQAPQTHNQTLALPCTITQSPQQVTQQQQQVQQQQQQQSGGQTNVNQATGATVGQGGQLTAATAGAAQSIGTSGGLQTQKTLTGPLGSKQGQRPQILPQGTSPIRPSVSTQTAQAQQSLLNKAGNKMRTKQPMVRPSAPLIKTELGTGTTTPQKLGQTTSQPTTPQQQLQQVVTSSGKMVLMNAGTALSPAVLNMPLLGDSKQQQQQQLQLQQQIKSAQQQQHQTNNQHILLQQQAIYQQQMMQQQQQQHQAQHQQAQQQAAAQQQQIQQLQQQILQQAAVAGQANQAQLLTSAAQQGQLVQATTAGGAQQGNIVHQLVFQQGQPNQPGMMINVSSDALLQQAQQQQQHAQQQQQQAQQQQQQAQQQQQQAQQNALQQLANQQTVGGQAGKGGTAAGTTTQMIMATSLGQAGGADRTTIVSQGGLQIDRNLLPVSITSMAGNPIVVTSNGATISPIHQTANQSNAGTAGGLQSAQQHHSQILVSSMPSSVHQSGQNPIVAMTSLSAAPMSVASIISSGTIPSISSGAITTTASLGQQQATLVASTGGATNAALLNTGKETDPKAISVAMHQLQQLSTPQKQIQQQQLLDNMNALAAAASGTMLGGSPIATGLTSLTGSPVTSTALSIMSAGGKIPTSMAQGGLMGSSPQSAVGGVKLGVFQAQASQQLQPGIVGASVDGKEKSPATSGGGTEAKDLDQSTATAGTLPSDSASDGQMNGSASTPMDTTPAPGTAPSVTNTNGSSTDSTPLASTVSVSSASVPLTSITTVSSGATATQNSTATAGTASTADDATKDFSAAASTVSSASSTTTTTTTMTTGASTTSSATPSTTMPTTAIATVTGTSAIPVSNIGPNGLLSTNGSVSSTGTIATSCVTTPSTGSSGGLPPKTTGSSADKGGIPKATIKPNVLTHVIEGFVIQEANEPFAVQRQRYPERDSSDEPPKKRSTNEGNSPLSPSNQTGDTGNCEVCGKAEMRSKMKRKRFCSASCARSAKQGSPDQISSSVQNGGNGVPLSSAPPTTPTTVATTVDPSIVGSMNGMLGTNPSGVVVPGVDPSLGTLPLGALATSPMLSSAMGGVLPNIKLDSDQQQQMQAVGLAQQMLQLQQQQGLLQPAATTGMGQGQPASNMLIADVPATPVTPVAVAAAAAAAAAVANNDEGSSILRWSVQDVYEFIRGLPGCADYAEDFVNQEIDGQALLLLKENHLVSTMDMKLGPALKIVARVNLMKATVAPAEGQPQPAP</sequence>
<feature type="compositionally biased region" description="Polar residues" evidence="9">
    <location>
        <begin position="1385"/>
        <end position="1398"/>
    </location>
</feature>
<feature type="region of interest" description="Disordered" evidence="9">
    <location>
        <begin position="1067"/>
        <end position="1151"/>
    </location>
</feature>